<comment type="caution">
    <text evidence="2">The sequence shown here is derived from an EMBL/GenBank/DDBJ whole genome shotgun (WGS) entry which is preliminary data.</text>
</comment>
<dbReference type="RefSeq" id="WP_379667357.1">
    <property type="nucleotide sequence ID" value="NZ_JBHULH010000012.1"/>
</dbReference>
<feature type="signal peptide" evidence="1">
    <location>
        <begin position="1"/>
        <end position="18"/>
    </location>
</feature>
<reference evidence="3" key="1">
    <citation type="journal article" date="2019" name="Int. J. Syst. Evol. Microbiol.">
        <title>The Global Catalogue of Microorganisms (GCM) 10K type strain sequencing project: providing services to taxonomists for standard genome sequencing and annotation.</title>
        <authorList>
            <consortium name="The Broad Institute Genomics Platform"/>
            <consortium name="The Broad Institute Genome Sequencing Center for Infectious Disease"/>
            <person name="Wu L."/>
            <person name="Ma J."/>
        </authorList>
    </citation>
    <scope>NUCLEOTIDE SEQUENCE [LARGE SCALE GENOMIC DNA]</scope>
    <source>
        <strain evidence="3">KCTC 52127</strain>
    </source>
</reference>
<dbReference type="EMBL" id="JBHULH010000012">
    <property type="protein sequence ID" value="MFD2568650.1"/>
    <property type="molecule type" value="Genomic_DNA"/>
</dbReference>
<sequence>MKQVFTLLLVFFSLTVFSQKGFQGKATYMSKTTVDLNAWGGDQMSEQRKKQIMERMKNFLEKTYTLNFNQTESNFKENAKLDTPGAGRGRGFRFGGSAGGSVYKNTKDGKVIESSEFFGKKFLITDKSGQPQWELGTESKKIGQYTCYKATLVKEDNEFDWTSFRRRGRRNNDKGKDSVKTKEVEKKKTVLVTAWYTPEIPVSTGPDDYWGLPGLILEINAGRTTMLCTEIVLNPEEKVEIKAPKKGDKVTREEYNAIIKKKTEEMQERFRSRGGGRGRGRF</sequence>
<name>A0ABW5LV73_9FLAO</name>
<evidence type="ECO:0000256" key="1">
    <source>
        <dbReference type="SAM" id="SignalP"/>
    </source>
</evidence>
<protein>
    <submittedName>
        <fullName evidence="2">GLPGLI family protein</fullName>
    </submittedName>
</protein>
<accession>A0ABW5LV73</accession>
<keyword evidence="1" id="KW-0732">Signal</keyword>
<organism evidence="2 3">
    <name type="scientific">Pseudotenacibaculum haliotis</name>
    <dbReference type="NCBI Taxonomy" id="1862138"/>
    <lineage>
        <taxon>Bacteria</taxon>
        <taxon>Pseudomonadati</taxon>
        <taxon>Bacteroidota</taxon>
        <taxon>Flavobacteriia</taxon>
        <taxon>Flavobacteriales</taxon>
        <taxon>Flavobacteriaceae</taxon>
        <taxon>Pseudotenacibaculum</taxon>
    </lineage>
</organism>
<feature type="chain" id="PRO_5046637175" evidence="1">
    <location>
        <begin position="19"/>
        <end position="282"/>
    </location>
</feature>
<keyword evidence="3" id="KW-1185">Reference proteome</keyword>
<gene>
    <name evidence="2" type="ORF">ACFSRZ_14835</name>
</gene>
<evidence type="ECO:0000313" key="3">
    <source>
        <dbReference type="Proteomes" id="UP001597508"/>
    </source>
</evidence>
<proteinExistence type="predicted"/>
<dbReference type="Pfam" id="PF09697">
    <property type="entry name" value="Porph_ging"/>
    <property type="match status" value="1"/>
</dbReference>
<evidence type="ECO:0000313" key="2">
    <source>
        <dbReference type="EMBL" id="MFD2568650.1"/>
    </source>
</evidence>
<dbReference type="InterPro" id="IPR005901">
    <property type="entry name" value="GLPGLI"/>
</dbReference>
<dbReference type="NCBIfam" id="TIGR01200">
    <property type="entry name" value="GLPGLI"/>
    <property type="match status" value="1"/>
</dbReference>
<dbReference type="Proteomes" id="UP001597508">
    <property type="component" value="Unassembled WGS sequence"/>
</dbReference>